<evidence type="ECO:0000313" key="1">
    <source>
        <dbReference type="EMBL" id="AKP77442.1"/>
    </source>
</evidence>
<name>A0A806TH59_PRIMG</name>
<dbReference type="AlphaFoldDB" id="A0A806TH59"/>
<proteinExistence type="predicted"/>
<gene>
    <name evidence="1" type="ORF">AS52_02481</name>
</gene>
<protein>
    <recommendedName>
        <fullName evidence="3">DUF2750 domain-containing protein</fullName>
    </recommendedName>
</protein>
<sequence>MELDLTVNSKRRYANFVKRVSESTVVWGLKSEDGWCVCESNKYEQTVVMLFWSDEAYAKQCAVEGWSHYKSASIPLEEFMDNWLYGMNDDDLLVGVNWNAKLIGLEVEPYDLLTELEDLLEKQ</sequence>
<evidence type="ECO:0008006" key="3">
    <source>
        <dbReference type="Google" id="ProtNLM"/>
    </source>
</evidence>
<dbReference type="RefSeq" id="WP_028413274.1">
    <property type="nucleotide sequence ID" value="NZ_CP010586.1"/>
</dbReference>
<reference evidence="1 2" key="1">
    <citation type="submission" date="2015-01" db="EMBL/GenBank/DDBJ databases">
        <title>Genome sequence of bacillus megaterium Q3.</title>
        <authorList>
            <person name="Wang Y."/>
            <person name="Luo K."/>
            <person name="Bai L."/>
            <person name="Luo F."/>
        </authorList>
    </citation>
    <scope>NUCLEOTIDE SEQUENCE [LARGE SCALE GENOMIC DNA]</scope>
    <source>
        <strain evidence="1 2">Q3</strain>
    </source>
</reference>
<dbReference type="InterPro" id="IPR021284">
    <property type="entry name" value="DUF2750"/>
</dbReference>
<dbReference type="Proteomes" id="UP000036410">
    <property type="component" value="Chromosome"/>
</dbReference>
<dbReference type="GeneID" id="48013036"/>
<organism evidence="1 2">
    <name type="scientific">Priestia megaterium Q3</name>
    <dbReference type="NCBI Taxonomy" id="1452722"/>
    <lineage>
        <taxon>Bacteria</taxon>
        <taxon>Bacillati</taxon>
        <taxon>Bacillota</taxon>
        <taxon>Bacilli</taxon>
        <taxon>Bacillales</taxon>
        <taxon>Bacillaceae</taxon>
        <taxon>Priestia</taxon>
    </lineage>
</organism>
<dbReference type="EMBL" id="CP010586">
    <property type="protein sequence ID" value="AKP77442.1"/>
    <property type="molecule type" value="Genomic_DNA"/>
</dbReference>
<dbReference type="Pfam" id="PF11042">
    <property type="entry name" value="DUF2750"/>
    <property type="match status" value="1"/>
</dbReference>
<evidence type="ECO:0000313" key="2">
    <source>
        <dbReference type="Proteomes" id="UP000036410"/>
    </source>
</evidence>
<accession>A0A806TH59</accession>